<name>A0A914VL14_9BILA</name>
<dbReference type="InterPro" id="IPR036610">
    <property type="entry name" value="PEBP-like_sf"/>
</dbReference>
<dbReference type="SUPFAM" id="SSF49777">
    <property type="entry name" value="PEBP-like"/>
    <property type="match status" value="1"/>
</dbReference>
<feature type="chain" id="PRO_5036721157" evidence="1">
    <location>
        <begin position="17"/>
        <end position="301"/>
    </location>
</feature>
<dbReference type="SMART" id="SM00289">
    <property type="entry name" value="WR1"/>
    <property type="match status" value="2"/>
</dbReference>
<keyword evidence="2" id="KW-1185">Reference proteome</keyword>
<dbReference type="AlphaFoldDB" id="A0A914VL14"/>
<organism evidence="2 3">
    <name type="scientific">Plectus sambesii</name>
    <dbReference type="NCBI Taxonomy" id="2011161"/>
    <lineage>
        <taxon>Eukaryota</taxon>
        <taxon>Metazoa</taxon>
        <taxon>Ecdysozoa</taxon>
        <taxon>Nematoda</taxon>
        <taxon>Chromadorea</taxon>
        <taxon>Plectida</taxon>
        <taxon>Plectina</taxon>
        <taxon>Plectoidea</taxon>
        <taxon>Plectidae</taxon>
        <taxon>Plectus</taxon>
    </lineage>
</organism>
<accession>A0A914VL14</accession>
<evidence type="ECO:0000313" key="2">
    <source>
        <dbReference type="Proteomes" id="UP000887566"/>
    </source>
</evidence>
<dbReference type="Pfam" id="PF14625">
    <property type="entry name" value="Lustrin_cystein"/>
    <property type="match status" value="1"/>
</dbReference>
<evidence type="ECO:0000256" key="1">
    <source>
        <dbReference type="SAM" id="SignalP"/>
    </source>
</evidence>
<protein>
    <submittedName>
        <fullName evidence="3">Uncharacterized protein</fullName>
    </submittedName>
</protein>
<dbReference type="Proteomes" id="UP000887566">
    <property type="component" value="Unplaced"/>
</dbReference>
<dbReference type="Gene3D" id="3.90.280.10">
    <property type="entry name" value="PEBP-like"/>
    <property type="match status" value="1"/>
</dbReference>
<sequence length="301" mass="32520">MLKFVVFFALFCPIYSALLNCQNPWQTEMRSGGKIVACTASNQSPCAKGRNGVCVYTFNTYSYICCEDLANSTSPICPKFYDTIKMPCSTLTTNSCPTGYKCMSAINYNGTICCKSAPNTVYPEPSSSFIYSLITPKFLPKAPTTILKLNNWKHAQEVQVAELATQPNVTFTPKDNTTYYSLIAFDISVATPAAAQWMVVNAKSNTTNRNQLDLTSGGGAQISGSWTAYSATTAPEGEHVIAFALYEQLKPFTSTPGPEKYPLAADIATPWDVAGNFTTKFGTVLGNIVAGTYVTVLTTAA</sequence>
<dbReference type="WBParaSite" id="PSAMB.scaffold2177size24825.g16659.t1">
    <property type="protein sequence ID" value="PSAMB.scaffold2177size24825.g16659.t1"/>
    <property type="gene ID" value="PSAMB.scaffold2177size24825.g16659"/>
</dbReference>
<proteinExistence type="predicted"/>
<feature type="signal peptide" evidence="1">
    <location>
        <begin position="1"/>
        <end position="16"/>
    </location>
</feature>
<dbReference type="InterPro" id="IPR028150">
    <property type="entry name" value="Lustrin_cystein"/>
</dbReference>
<dbReference type="InterPro" id="IPR006150">
    <property type="entry name" value="Cys_repeat_1"/>
</dbReference>
<keyword evidence="1" id="KW-0732">Signal</keyword>
<evidence type="ECO:0000313" key="3">
    <source>
        <dbReference type="WBParaSite" id="PSAMB.scaffold2177size24825.g16659.t1"/>
    </source>
</evidence>
<reference evidence="3" key="1">
    <citation type="submission" date="2022-11" db="UniProtKB">
        <authorList>
            <consortium name="WormBaseParasite"/>
        </authorList>
    </citation>
    <scope>IDENTIFICATION</scope>
</reference>